<comment type="caution">
    <text evidence="1">The sequence shown here is derived from an EMBL/GenBank/DDBJ whole genome shotgun (WGS) entry which is preliminary data.</text>
</comment>
<sequence>MLASKSYWNEKFNGPEAVSCDMEASLFLGASQGLRRLGDRVEPVLFVHPEVRRWMQAHVVSLGPQLSVQLVTVTQGAAVCLCKPAGTVPVVGIQ</sequence>
<reference evidence="2" key="1">
    <citation type="journal article" date="2014" name="Genome Announc.">
        <title>Draft genome sequence of Colletotrichum sublineola, a destructive pathogen of cultivated sorghum.</title>
        <authorList>
            <person name="Baroncelli R."/>
            <person name="Sanz-Martin J.M."/>
            <person name="Rech G.E."/>
            <person name="Sukno S.A."/>
            <person name="Thon M.R."/>
        </authorList>
    </citation>
    <scope>NUCLEOTIDE SEQUENCE [LARGE SCALE GENOMIC DNA]</scope>
    <source>
        <strain evidence="2">TX430BB</strain>
    </source>
</reference>
<evidence type="ECO:0000313" key="2">
    <source>
        <dbReference type="Proteomes" id="UP000027238"/>
    </source>
</evidence>
<protein>
    <submittedName>
        <fullName evidence="1">Uncharacterized protein</fullName>
    </submittedName>
</protein>
<dbReference type="AlphaFoldDB" id="A0A066WXD0"/>
<evidence type="ECO:0000313" key="1">
    <source>
        <dbReference type="EMBL" id="KDN61548.1"/>
    </source>
</evidence>
<gene>
    <name evidence="1" type="ORF">CSUB01_12350</name>
</gene>
<dbReference type="Proteomes" id="UP000027238">
    <property type="component" value="Unassembled WGS sequence"/>
</dbReference>
<proteinExistence type="predicted"/>
<dbReference type="EMBL" id="JMSE01001405">
    <property type="protein sequence ID" value="KDN61548.1"/>
    <property type="molecule type" value="Genomic_DNA"/>
</dbReference>
<keyword evidence="2" id="KW-1185">Reference proteome</keyword>
<dbReference type="HOGENOM" id="CLU_2391876_0_0_1"/>
<organism evidence="1 2">
    <name type="scientific">Colletotrichum sublineola</name>
    <name type="common">Sorghum anthracnose fungus</name>
    <dbReference type="NCBI Taxonomy" id="1173701"/>
    <lineage>
        <taxon>Eukaryota</taxon>
        <taxon>Fungi</taxon>
        <taxon>Dikarya</taxon>
        <taxon>Ascomycota</taxon>
        <taxon>Pezizomycotina</taxon>
        <taxon>Sordariomycetes</taxon>
        <taxon>Hypocreomycetidae</taxon>
        <taxon>Glomerellales</taxon>
        <taxon>Glomerellaceae</taxon>
        <taxon>Colletotrichum</taxon>
        <taxon>Colletotrichum graminicola species complex</taxon>
    </lineage>
</organism>
<feature type="non-terminal residue" evidence="1">
    <location>
        <position position="94"/>
    </location>
</feature>
<accession>A0A066WXD0</accession>
<name>A0A066WXD0_COLSU</name>